<dbReference type="InterPro" id="IPR013589">
    <property type="entry name" value="Bac_transglu_N"/>
</dbReference>
<proteinExistence type="predicted"/>
<dbReference type="Pfam" id="PF01841">
    <property type="entry name" value="Transglut_core"/>
    <property type="match status" value="1"/>
</dbReference>
<dbReference type="EMBL" id="CACVAR010000413">
    <property type="protein sequence ID" value="CAA6826990.1"/>
    <property type="molecule type" value="Genomic_DNA"/>
</dbReference>
<protein>
    <submittedName>
        <fullName evidence="2">Large protein containing transglutaminase-like domain</fullName>
    </submittedName>
</protein>
<organism evidence="2">
    <name type="scientific">uncultured Sulfurovum sp</name>
    <dbReference type="NCBI Taxonomy" id="269237"/>
    <lineage>
        <taxon>Bacteria</taxon>
        <taxon>Pseudomonadati</taxon>
        <taxon>Campylobacterota</taxon>
        <taxon>Epsilonproteobacteria</taxon>
        <taxon>Campylobacterales</taxon>
        <taxon>Sulfurovaceae</taxon>
        <taxon>Sulfurovum</taxon>
        <taxon>environmental samples</taxon>
    </lineage>
</organism>
<evidence type="ECO:0000259" key="1">
    <source>
        <dbReference type="SMART" id="SM00460"/>
    </source>
</evidence>
<dbReference type="SMART" id="SM00460">
    <property type="entry name" value="TGc"/>
    <property type="match status" value="1"/>
</dbReference>
<dbReference type="Pfam" id="PF08379">
    <property type="entry name" value="Bact_transglu_N"/>
    <property type="match status" value="1"/>
</dbReference>
<dbReference type="PANTHER" id="PTHR33490:SF1">
    <property type="entry name" value="SLL1233 PROTEIN"/>
    <property type="match status" value="1"/>
</dbReference>
<accession>A0A6S6UCB7</accession>
<gene>
    <name evidence="2" type="ORF">HELGO_WM26847</name>
</gene>
<dbReference type="InterPro" id="IPR002931">
    <property type="entry name" value="Transglutaminase-like"/>
</dbReference>
<dbReference type="InterPro" id="IPR038765">
    <property type="entry name" value="Papain-like_cys_pep_sf"/>
</dbReference>
<dbReference type="Gene3D" id="3.10.620.30">
    <property type="match status" value="1"/>
</dbReference>
<name>A0A6S6UCB7_9BACT</name>
<dbReference type="AlphaFoldDB" id="A0A6S6UCB7"/>
<feature type="domain" description="Transglutaminase-like" evidence="1">
    <location>
        <begin position="174"/>
        <end position="239"/>
    </location>
</feature>
<sequence>MKRYKIIHRTYYNYSEEVTLGRHQLLLRPREDYELRIESFHLKSNPGVKIFWNRDVEGNSLAIANFNQTTQQLFIESEVIIQQFNESPLDFMVANYAIEYPFSYKDFEHVSLFPYMTLPSKETSSILNAWISNFYEQSEAIQTYSLLQRLTKYIYHTLVYKSREEPGVQTVEETLALGSGSCRDFALLFMEAVKCLGLASRFVSGYLYAPLMVEEVGSTHAWAEVYIPGPGWKGFDPTIGEIVGSDHIPVAVARLAESVPPISGTFSGSAKSTMDVGVWVSAC</sequence>
<dbReference type="SUPFAM" id="SSF54001">
    <property type="entry name" value="Cysteine proteinases"/>
    <property type="match status" value="1"/>
</dbReference>
<evidence type="ECO:0000313" key="2">
    <source>
        <dbReference type="EMBL" id="CAA6826990.1"/>
    </source>
</evidence>
<reference evidence="2" key="1">
    <citation type="submission" date="2020-01" db="EMBL/GenBank/DDBJ databases">
        <authorList>
            <person name="Meier V. D."/>
            <person name="Meier V D."/>
        </authorList>
    </citation>
    <scope>NUCLEOTIDE SEQUENCE</scope>
    <source>
        <strain evidence="2">HLG_WM_MAG_03</strain>
    </source>
</reference>
<dbReference type="PANTHER" id="PTHR33490">
    <property type="entry name" value="BLR5614 PROTEIN-RELATED"/>
    <property type="match status" value="1"/>
</dbReference>